<accession>A0A6N2VD66</accession>
<protein>
    <recommendedName>
        <fullName evidence="2">Transposase</fullName>
    </recommendedName>
</protein>
<proteinExistence type="predicted"/>
<evidence type="ECO:0008006" key="2">
    <source>
        <dbReference type="Google" id="ProtNLM"/>
    </source>
</evidence>
<gene>
    <name evidence="1" type="ORF">CNLFYP112_02539</name>
</gene>
<reference evidence="1" key="1">
    <citation type="submission" date="2019-11" db="EMBL/GenBank/DDBJ databases">
        <authorList>
            <person name="Feng L."/>
        </authorList>
    </citation>
    <scope>NUCLEOTIDE SEQUENCE</scope>
    <source>
        <strain evidence="1">CnexileLFYP112</strain>
    </source>
</reference>
<evidence type="ECO:0000313" key="1">
    <source>
        <dbReference type="EMBL" id="VYT26391.1"/>
    </source>
</evidence>
<name>A0A6N2VD66_9FIRM</name>
<sequence>MIQDCQNRPIGVTVSEWCQEHSITTSNYYYRMAQVRKACLDSLSNEVVEQAIVPIPMNVISSSHSSQKDAIPEHDGAFVEVDAHGMKIRIHENTSSSLIQKVLGALVHVE</sequence>
<dbReference type="AlphaFoldDB" id="A0A6N2VD66"/>
<dbReference type="EMBL" id="CACRTG010000022">
    <property type="protein sequence ID" value="VYT26391.1"/>
    <property type="molecule type" value="Genomic_DNA"/>
</dbReference>
<organism evidence="1">
    <name type="scientific">[Clostridium] nexile</name>
    <dbReference type="NCBI Taxonomy" id="29361"/>
    <lineage>
        <taxon>Bacteria</taxon>
        <taxon>Bacillati</taxon>
        <taxon>Bacillota</taxon>
        <taxon>Clostridia</taxon>
        <taxon>Lachnospirales</taxon>
        <taxon>Lachnospiraceae</taxon>
        <taxon>Tyzzerella</taxon>
    </lineage>
</organism>